<sequence>MKRKIIDINEEKCTGCGLCIPDCPEGALQIIEGKARLVSDLFCDGLGACIGACPEGAICVVEREAGPYDEEAVMAKIVPQGEAVVRAHLEHLLGHGEEKLYRQAVAYLAGHGIPVPRHAARPPAAPCPGSVARSLPGEEEAGDQGRAGRTESELRQWPIQLTLVNPAASYFDDADLLVSGDCVPFAYADFHREFLRGRIMLVFCPKLDADIGGYVTKLAEIFSRHTIRSITVLHMEVPCCSGVRSVVDEALRHAGKEIPVTEYTVTLQGRATEGNRPRRRGPGGVTAARRTGSPSGRTGGGGPPPS</sequence>
<dbReference type="SUPFAM" id="SSF54862">
    <property type="entry name" value="4Fe-4S ferredoxins"/>
    <property type="match status" value="1"/>
</dbReference>
<feature type="domain" description="4Fe-4S ferredoxin-type" evidence="2">
    <location>
        <begin position="4"/>
        <end position="33"/>
    </location>
</feature>
<dbReference type="AlphaFoldDB" id="A0ABD8A829"/>
<reference evidence="3 4" key="1">
    <citation type="submission" date="2023-10" db="EMBL/GenBank/DDBJ databases">
        <title>The complete genome sequence of Methanoculleus palmolei DSM 4273.</title>
        <authorList>
            <person name="Lai S.-J."/>
            <person name="You Y.-T."/>
            <person name="Chen S.-C."/>
        </authorList>
    </citation>
    <scope>NUCLEOTIDE SEQUENCE [LARGE SCALE GENOMIC DNA]</scope>
    <source>
        <strain evidence="3 4">DSM 4273</strain>
    </source>
</reference>
<dbReference type="PANTHER" id="PTHR42895:SF1">
    <property type="entry name" value="IRON-SULFUR CLUSTER PROTEIN"/>
    <property type="match status" value="1"/>
</dbReference>
<evidence type="ECO:0000256" key="1">
    <source>
        <dbReference type="SAM" id="MobiDB-lite"/>
    </source>
</evidence>
<keyword evidence="4" id="KW-1185">Reference proteome</keyword>
<dbReference type="PANTHER" id="PTHR42895">
    <property type="entry name" value="IRON-SULFUR CLUSTER-BINDING PROTEIN-RELATED"/>
    <property type="match status" value="1"/>
</dbReference>
<dbReference type="Pfam" id="PF13237">
    <property type="entry name" value="Fer4_10"/>
    <property type="match status" value="1"/>
</dbReference>
<evidence type="ECO:0000313" key="3">
    <source>
        <dbReference type="EMBL" id="WOX55627.1"/>
    </source>
</evidence>
<evidence type="ECO:0000313" key="4">
    <source>
        <dbReference type="Proteomes" id="UP001626603"/>
    </source>
</evidence>
<name>A0ABD8A829_9EURY</name>
<dbReference type="InterPro" id="IPR017896">
    <property type="entry name" value="4Fe4S_Fe-S-bd"/>
</dbReference>
<feature type="region of interest" description="Disordered" evidence="1">
    <location>
        <begin position="124"/>
        <end position="151"/>
    </location>
</feature>
<organism evidence="3 4">
    <name type="scientific">Methanoculleus palmolei</name>
    <dbReference type="NCBI Taxonomy" id="72612"/>
    <lineage>
        <taxon>Archaea</taxon>
        <taxon>Methanobacteriati</taxon>
        <taxon>Methanobacteriota</taxon>
        <taxon>Stenosarchaea group</taxon>
        <taxon>Methanomicrobia</taxon>
        <taxon>Methanomicrobiales</taxon>
        <taxon>Methanomicrobiaceae</taxon>
        <taxon>Methanoculleus</taxon>
    </lineage>
</organism>
<proteinExistence type="predicted"/>
<dbReference type="PROSITE" id="PS00198">
    <property type="entry name" value="4FE4S_FER_1"/>
    <property type="match status" value="1"/>
</dbReference>
<dbReference type="EMBL" id="CP137641">
    <property type="protein sequence ID" value="WOX55627.1"/>
    <property type="molecule type" value="Genomic_DNA"/>
</dbReference>
<dbReference type="GO" id="GO:0016491">
    <property type="term" value="F:oxidoreductase activity"/>
    <property type="evidence" value="ECO:0007669"/>
    <property type="project" value="UniProtKB-ARBA"/>
</dbReference>
<dbReference type="InterPro" id="IPR017900">
    <property type="entry name" value="4Fe4S_Fe_S_CS"/>
</dbReference>
<dbReference type="Proteomes" id="UP001626603">
    <property type="component" value="Chromosome"/>
</dbReference>
<dbReference type="PROSITE" id="PS51379">
    <property type="entry name" value="4FE4S_FER_2"/>
    <property type="match status" value="2"/>
</dbReference>
<dbReference type="InterPro" id="IPR052911">
    <property type="entry name" value="Corrinoid_activation_enz"/>
</dbReference>
<protein>
    <submittedName>
        <fullName evidence="3">4Fe-4S binding protein</fullName>
    </submittedName>
</protein>
<gene>
    <name evidence="3" type="ORF">R6Y95_09160</name>
</gene>
<feature type="domain" description="4Fe-4S ferredoxin-type" evidence="2">
    <location>
        <begin position="34"/>
        <end position="63"/>
    </location>
</feature>
<dbReference type="Gene3D" id="3.30.70.20">
    <property type="match status" value="1"/>
</dbReference>
<accession>A0ABD8A829</accession>
<evidence type="ECO:0000259" key="2">
    <source>
        <dbReference type="PROSITE" id="PS51379"/>
    </source>
</evidence>
<feature type="compositionally biased region" description="Low complexity" evidence="1">
    <location>
        <begin position="285"/>
        <end position="296"/>
    </location>
</feature>
<feature type="region of interest" description="Disordered" evidence="1">
    <location>
        <begin position="268"/>
        <end position="306"/>
    </location>
</feature>
<feature type="compositionally biased region" description="Gly residues" evidence="1">
    <location>
        <begin position="297"/>
        <end position="306"/>
    </location>
</feature>